<comment type="caution">
    <text evidence="4">The sequence shown here is derived from an EMBL/GenBank/DDBJ whole genome shotgun (WGS) entry which is preliminary data.</text>
</comment>
<keyword evidence="4" id="KW-0808">Transferase</keyword>
<name>A0A084JY52_NONUL</name>
<evidence type="ECO:0000259" key="3">
    <source>
        <dbReference type="Pfam" id="PF00535"/>
    </source>
</evidence>
<sequence length="254" mass="29891">MSKVSLSAIVPAYNEAHNIVEVLKSVDFCDEVILVDSNSTDNSIELAQPHITKLLTREYVHSASQKNWAIPQAKHEWILLVDADERVTPALREEILTLLETIDDREEVGYWMKRRNFFMGKQIRHSGWKNDRVIRLFKKSKCKYVDKHVHSEIEADGKVGWLENKLLHYKYISIDHHVDKLQRYAGLQARDFDKKVGKITAFHVVIKPMWGFTKHYFVQLGFLDGFVGFSIAYLRSYGIFMRYVKLWLYRRDLE</sequence>
<dbReference type="InterPro" id="IPR001173">
    <property type="entry name" value="Glyco_trans_2-like"/>
</dbReference>
<dbReference type="InterPro" id="IPR029044">
    <property type="entry name" value="Nucleotide-diphossugar_trans"/>
</dbReference>
<dbReference type="SUPFAM" id="SSF53448">
    <property type="entry name" value="Nucleotide-diphospho-sugar transferases"/>
    <property type="match status" value="1"/>
</dbReference>
<reference evidence="4 6" key="1">
    <citation type="submission" date="2014-07" db="EMBL/GenBank/DDBJ databases">
        <title>Draft genome sequence of Nonlabens ulvanivorans, an ulvan degrading bacterium.</title>
        <authorList>
            <person name="Kopel M."/>
            <person name="Helbert W."/>
            <person name="Henrissat B."/>
            <person name="Doniger T."/>
            <person name="Banin E."/>
        </authorList>
    </citation>
    <scope>NUCLEOTIDE SEQUENCE [LARGE SCALE GENOMIC DNA]</scope>
    <source>
        <strain evidence="4 6">PLR</strain>
    </source>
</reference>
<evidence type="ECO:0000313" key="4">
    <source>
        <dbReference type="EMBL" id="KEZ93886.1"/>
    </source>
</evidence>
<dbReference type="Gene3D" id="3.90.550.10">
    <property type="entry name" value="Spore Coat Polysaccharide Biosynthesis Protein SpsA, Chain A"/>
    <property type="match status" value="1"/>
</dbReference>
<protein>
    <submittedName>
        <fullName evidence="4">Glycosyl transferase family 2</fullName>
    </submittedName>
    <submittedName>
        <fullName evidence="5">Glycosyltransferase involved in cell wall biosynthesis</fullName>
    </submittedName>
</protein>
<dbReference type="Proteomes" id="UP000239997">
    <property type="component" value="Unassembled WGS sequence"/>
</dbReference>
<gene>
    <name evidence="4" type="ORF">IL45_06725</name>
    <name evidence="5" type="ORF">LY02_01525</name>
</gene>
<dbReference type="PANTHER" id="PTHR43630">
    <property type="entry name" value="POLY-BETA-1,6-N-ACETYL-D-GLUCOSAMINE SYNTHASE"/>
    <property type="match status" value="1"/>
</dbReference>
<evidence type="ECO:0000256" key="2">
    <source>
        <dbReference type="SAM" id="Phobius"/>
    </source>
</evidence>
<dbReference type="CDD" id="cd02511">
    <property type="entry name" value="Beta4Glucosyltransferase"/>
    <property type="match status" value="1"/>
</dbReference>
<comment type="similarity">
    <text evidence="1">Belongs to the glycosyltransferase 2 family. WaaE/KdtX subfamily.</text>
</comment>
<dbReference type="AlphaFoldDB" id="A0A084JY52"/>
<dbReference type="PANTHER" id="PTHR43630:SF2">
    <property type="entry name" value="GLYCOSYLTRANSFERASE"/>
    <property type="match status" value="1"/>
</dbReference>
<evidence type="ECO:0000313" key="7">
    <source>
        <dbReference type="Proteomes" id="UP000239997"/>
    </source>
</evidence>
<dbReference type="EMBL" id="JPJI01000026">
    <property type="protein sequence ID" value="KEZ93886.1"/>
    <property type="molecule type" value="Genomic_DNA"/>
</dbReference>
<evidence type="ECO:0000256" key="1">
    <source>
        <dbReference type="ARBA" id="ARBA00038494"/>
    </source>
</evidence>
<keyword evidence="2" id="KW-0472">Membrane</keyword>
<dbReference type="RefSeq" id="WP_036581726.1">
    <property type="nucleotide sequence ID" value="NZ_JPJI01000026.1"/>
</dbReference>
<feature type="domain" description="Glycosyltransferase 2-like" evidence="3">
    <location>
        <begin position="7"/>
        <end position="130"/>
    </location>
</feature>
<organism evidence="4 6">
    <name type="scientific">Nonlabens ulvanivorans</name>
    <name type="common">Persicivirga ulvanivorans</name>
    <dbReference type="NCBI Taxonomy" id="906888"/>
    <lineage>
        <taxon>Bacteria</taxon>
        <taxon>Pseudomonadati</taxon>
        <taxon>Bacteroidota</taxon>
        <taxon>Flavobacteriia</taxon>
        <taxon>Flavobacteriales</taxon>
        <taxon>Flavobacteriaceae</taxon>
        <taxon>Nonlabens</taxon>
    </lineage>
</organism>
<dbReference type="Pfam" id="PF00535">
    <property type="entry name" value="Glycos_transf_2"/>
    <property type="match status" value="1"/>
</dbReference>
<proteinExistence type="inferred from homology"/>
<accession>A0A084JY52</accession>
<dbReference type="OrthoDB" id="9815923at2"/>
<evidence type="ECO:0000313" key="5">
    <source>
        <dbReference type="EMBL" id="PRX14494.1"/>
    </source>
</evidence>
<reference evidence="5 7" key="2">
    <citation type="submission" date="2018-03" db="EMBL/GenBank/DDBJ databases">
        <title>Genomic Encyclopedia of Archaeal and Bacterial Type Strains, Phase II (KMG-II): from individual species to whole genera.</title>
        <authorList>
            <person name="Goeker M."/>
        </authorList>
    </citation>
    <scope>NUCLEOTIDE SEQUENCE [LARGE SCALE GENOMIC DNA]</scope>
    <source>
        <strain evidence="5 7">DSM 22727</strain>
    </source>
</reference>
<keyword evidence="7" id="KW-1185">Reference proteome</keyword>
<keyword evidence="2" id="KW-0812">Transmembrane</keyword>
<feature type="transmembrane region" description="Helical" evidence="2">
    <location>
        <begin position="216"/>
        <end position="234"/>
    </location>
</feature>
<dbReference type="EMBL" id="PVNA01000002">
    <property type="protein sequence ID" value="PRX14494.1"/>
    <property type="molecule type" value="Genomic_DNA"/>
</dbReference>
<dbReference type="Proteomes" id="UP000028531">
    <property type="component" value="Unassembled WGS sequence"/>
</dbReference>
<dbReference type="GO" id="GO:0016740">
    <property type="term" value="F:transferase activity"/>
    <property type="evidence" value="ECO:0007669"/>
    <property type="project" value="UniProtKB-KW"/>
</dbReference>
<evidence type="ECO:0000313" key="6">
    <source>
        <dbReference type="Proteomes" id="UP000028531"/>
    </source>
</evidence>
<keyword evidence="2" id="KW-1133">Transmembrane helix</keyword>